<feature type="region of interest" description="Disordered" evidence="1">
    <location>
        <begin position="154"/>
        <end position="202"/>
    </location>
</feature>
<evidence type="ECO:0000256" key="1">
    <source>
        <dbReference type="SAM" id="MobiDB-lite"/>
    </source>
</evidence>
<dbReference type="AlphaFoldDB" id="H3A742"/>
<dbReference type="GO" id="GO:0004867">
    <property type="term" value="F:serine-type endopeptidase inhibitor activity"/>
    <property type="evidence" value="ECO:0007669"/>
    <property type="project" value="TreeGrafter"/>
</dbReference>
<dbReference type="eggNOG" id="ENOG502RZQD">
    <property type="taxonomic scope" value="Eukaryota"/>
</dbReference>
<dbReference type="HOGENOM" id="CLU_071212_0_0_1"/>
<dbReference type="Proteomes" id="UP000008672">
    <property type="component" value="Unassembled WGS sequence"/>
</dbReference>
<dbReference type="PANTHER" id="PTHR46750">
    <property type="entry name" value="KUNITZ-TYPE PROTEASE INHIBITOR 1"/>
    <property type="match status" value="1"/>
</dbReference>
<keyword evidence="2" id="KW-0812">Transmembrane</keyword>
<dbReference type="Ensembl" id="ENSLACT00000005511.1">
    <property type="protein sequence ID" value="ENSLACP00000005463.1"/>
    <property type="gene ID" value="ENSLACG00000004860.1"/>
</dbReference>
<organism evidence="5 6">
    <name type="scientific">Latimeria chalumnae</name>
    <name type="common">Coelacanth</name>
    <dbReference type="NCBI Taxonomy" id="7897"/>
    <lineage>
        <taxon>Eukaryota</taxon>
        <taxon>Metazoa</taxon>
        <taxon>Chordata</taxon>
        <taxon>Craniata</taxon>
        <taxon>Vertebrata</taxon>
        <taxon>Euteleostomi</taxon>
        <taxon>Coelacanthiformes</taxon>
        <taxon>Coelacanthidae</taxon>
        <taxon>Latimeria</taxon>
    </lineage>
</organism>
<keyword evidence="3" id="KW-0732">Signal</keyword>
<dbReference type="GO" id="GO:0030198">
    <property type="term" value="P:extracellular matrix organization"/>
    <property type="evidence" value="ECO:0007669"/>
    <property type="project" value="TreeGrafter"/>
</dbReference>
<proteinExistence type="predicted"/>
<reference evidence="5" key="2">
    <citation type="submission" date="2025-08" db="UniProtKB">
        <authorList>
            <consortium name="Ensembl"/>
        </authorList>
    </citation>
    <scope>IDENTIFICATION</scope>
</reference>
<evidence type="ECO:0000313" key="5">
    <source>
        <dbReference type="Ensembl" id="ENSLACP00000005463.1"/>
    </source>
</evidence>
<sequence>TCTGLFCDAVLLILGVLSRSEAKCSSTTFYKNCWIRPFPGILIDLVESQKRGAQLLKFYRESTAQQCSKTCCLTQNAVSEQFKMYYDDSFYKILLCIHIYCICVCVIIIHPGWSLSLSALPIGVDPDLLVFGKYPVKNEESSLLSWTKLPSRFNDSEGPGSEKRHYNRRPFPTLSSTADSQLATHKGFESSSTSRRGPVENPIDSVTLEAGVTRELPATLDHTHEASISRERAILLSPVTVTKPLPEAHNPAHLNGSKQHPNETKGTTGKNQTSDDETGVEKPSWELVPSVLLVPIVLCTLVSFLCCFIVFFAASHQRRKRGYYKPKWKDHLIKCVLLTPRT</sequence>
<dbReference type="SMART" id="SM00765">
    <property type="entry name" value="MANEC"/>
    <property type="match status" value="1"/>
</dbReference>
<dbReference type="EMBL" id="AFYH01033234">
    <property type="status" value="NOT_ANNOTATED_CDS"/>
    <property type="molecule type" value="Genomic_DNA"/>
</dbReference>
<feature type="signal peptide" evidence="3">
    <location>
        <begin position="1"/>
        <end position="22"/>
    </location>
</feature>
<dbReference type="FunCoup" id="H3A742">
    <property type="interactions" value="304"/>
</dbReference>
<keyword evidence="6" id="KW-1185">Reference proteome</keyword>
<dbReference type="EMBL" id="AFYH01033233">
    <property type="status" value="NOT_ANNOTATED_CDS"/>
    <property type="molecule type" value="Genomic_DNA"/>
</dbReference>
<dbReference type="STRING" id="7897.ENSLACP00000005463"/>
<feature type="transmembrane region" description="Helical" evidence="2">
    <location>
        <begin position="93"/>
        <end position="113"/>
    </location>
</feature>
<evidence type="ECO:0000313" key="6">
    <source>
        <dbReference type="Proteomes" id="UP000008672"/>
    </source>
</evidence>
<dbReference type="OMA" id="IHDNINC"/>
<name>H3A742_LATCH</name>
<dbReference type="GO" id="GO:0008544">
    <property type="term" value="P:epidermis development"/>
    <property type="evidence" value="ECO:0007669"/>
    <property type="project" value="TreeGrafter"/>
</dbReference>
<dbReference type="PANTHER" id="PTHR46750:SF2">
    <property type="entry name" value="MANSC DOMAIN-CONTAINING PROTEIN 4"/>
    <property type="match status" value="1"/>
</dbReference>
<reference evidence="5" key="3">
    <citation type="submission" date="2025-09" db="UniProtKB">
        <authorList>
            <consortium name="Ensembl"/>
        </authorList>
    </citation>
    <scope>IDENTIFICATION</scope>
</reference>
<evidence type="ECO:0000256" key="2">
    <source>
        <dbReference type="SAM" id="Phobius"/>
    </source>
</evidence>
<dbReference type="GeneTree" id="ENSGT00950000184212"/>
<feature type="compositionally biased region" description="Polar residues" evidence="1">
    <location>
        <begin position="173"/>
        <end position="195"/>
    </location>
</feature>
<evidence type="ECO:0000256" key="3">
    <source>
        <dbReference type="SAM" id="SignalP"/>
    </source>
</evidence>
<dbReference type="GO" id="GO:0060429">
    <property type="term" value="P:epithelium development"/>
    <property type="evidence" value="ECO:0007669"/>
    <property type="project" value="TreeGrafter"/>
</dbReference>
<feature type="compositionally biased region" description="Polar residues" evidence="1">
    <location>
        <begin position="256"/>
        <end position="272"/>
    </location>
</feature>
<dbReference type="InParanoid" id="H3A742"/>
<dbReference type="GO" id="GO:0005886">
    <property type="term" value="C:plasma membrane"/>
    <property type="evidence" value="ECO:0007669"/>
    <property type="project" value="TreeGrafter"/>
</dbReference>
<feature type="chain" id="PRO_5003579282" description="Seven cysteines N-terminal domain-containing protein" evidence="3">
    <location>
        <begin position="23"/>
        <end position="342"/>
    </location>
</feature>
<feature type="region of interest" description="Disordered" evidence="1">
    <location>
        <begin position="245"/>
        <end position="281"/>
    </location>
</feature>
<keyword evidence="2" id="KW-1133">Transmembrane helix</keyword>
<keyword evidence="2" id="KW-0472">Membrane</keyword>
<accession>H3A742</accession>
<evidence type="ECO:0000259" key="4">
    <source>
        <dbReference type="SMART" id="SM00765"/>
    </source>
</evidence>
<feature type="domain" description="Seven cysteines N-terminal" evidence="4">
    <location>
        <begin position="28"/>
        <end position="116"/>
    </location>
</feature>
<dbReference type="InterPro" id="IPR011106">
    <property type="entry name" value="MANSC_N"/>
</dbReference>
<protein>
    <recommendedName>
        <fullName evidence="4">Seven cysteines N-terminal domain-containing protein</fullName>
    </recommendedName>
</protein>
<feature type="transmembrane region" description="Helical" evidence="2">
    <location>
        <begin position="292"/>
        <end position="314"/>
    </location>
</feature>
<reference evidence="6" key="1">
    <citation type="submission" date="2011-08" db="EMBL/GenBank/DDBJ databases">
        <title>The draft genome of Latimeria chalumnae.</title>
        <authorList>
            <person name="Di Palma F."/>
            <person name="Alfoldi J."/>
            <person name="Johnson J."/>
            <person name="Berlin A."/>
            <person name="Gnerre S."/>
            <person name="Jaffe D."/>
            <person name="MacCallum I."/>
            <person name="Young S."/>
            <person name="Walker B.J."/>
            <person name="Lander E."/>
            <person name="Lindblad-Toh K."/>
        </authorList>
    </citation>
    <scope>NUCLEOTIDE SEQUENCE [LARGE SCALE GENOMIC DNA]</scope>
    <source>
        <strain evidence="6">Wild caught</strain>
    </source>
</reference>